<organism evidence="2">
    <name type="scientific">viral metagenome</name>
    <dbReference type="NCBI Taxonomy" id="1070528"/>
    <lineage>
        <taxon>unclassified sequences</taxon>
        <taxon>metagenomes</taxon>
        <taxon>organismal metagenomes</taxon>
    </lineage>
</organism>
<sequence length="572" mass="64882">MITIAEINELKTYYKNDLYANTRKEQSTDQTYRDDTFPVPEIKEPHRILRSGLGSRMVDAPAEQIITSNPQAAFKMVDGDQRAEIRLSEEVNAWIHLMKRQNPNPFKEFVKNLLGRGQAFWQVAHNETWVSGERKKVGLPVLFLVPDSMTIYSSPEEDDCGWIPNCGIPNKIFIICERQSKDVILRYPSWSDPQGKLDKKETVEWMVYIDKDVRYIEVDGEPLYKDGIIPNLYRFVPFVRQYSGFGRRSPDGALESLIVSDLRMSRDLLREECAIRSDIASIMHLFAHKKVDLIIPAGSEVHEGELKENYDMGPGAFNVLTLPLGSELKPGVEMLPTPEAFNHLYNIRAELDKRNPFIMAGFPYGSSGRQLDMAHIAAMRRYDTIIENTETSLATAIEMALQITDRIPTLRPEHLHKADLKAKFECTVALKEPSPVERDRMVTLGDRLWNRGNGSIDLRTNLVEFQGRTQEQAESIIADILVDRLTLYNPDVAEIMGMIFAEEAGMQHWLDEARKKKAGMGGALGGLESPPTQSESLRRQGEIETPAGEEMSELSLESKGGRHPPERYSWGT</sequence>
<dbReference type="AlphaFoldDB" id="A0A6H1ZQJ7"/>
<name>A0A6H1ZQJ7_9ZZZZ</name>
<feature type="region of interest" description="Disordered" evidence="1">
    <location>
        <begin position="520"/>
        <end position="572"/>
    </location>
</feature>
<evidence type="ECO:0000313" key="2">
    <source>
        <dbReference type="EMBL" id="QJA50203.1"/>
    </source>
</evidence>
<dbReference type="EMBL" id="MT144180">
    <property type="protein sequence ID" value="QJA50203.1"/>
    <property type="molecule type" value="Genomic_DNA"/>
</dbReference>
<accession>A0A6H1ZQJ7</accession>
<reference evidence="2" key="1">
    <citation type="submission" date="2020-03" db="EMBL/GenBank/DDBJ databases">
        <title>The deep terrestrial virosphere.</title>
        <authorList>
            <person name="Holmfeldt K."/>
            <person name="Nilsson E."/>
            <person name="Simone D."/>
            <person name="Lopez-Fernandez M."/>
            <person name="Wu X."/>
            <person name="de Brujin I."/>
            <person name="Lundin D."/>
            <person name="Andersson A."/>
            <person name="Bertilsson S."/>
            <person name="Dopson M."/>
        </authorList>
    </citation>
    <scope>NUCLEOTIDE SEQUENCE</scope>
    <source>
        <strain evidence="2">TM448A01637</strain>
    </source>
</reference>
<protein>
    <submittedName>
        <fullName evidence="2">Uncharacterized protein</fullName>
    </submittedName>
</protein>
<gene>
    <name evidence="2" type="ORF">TM448A01637_0014</name>
</gene>
<evidence type="ECO:0000256" key="1">
    <source>
        <dbReference type="SAM" id="MobiDB-lite"/>
    </source>
</evidence>
<proteinExistence type="predicted"/>